<name>A0AAW0BTU7_9AGAR</name>
<keyword evidence="3" id="KW-0274">FAD</keyword>
<dbReference type="Proteomes" id="UP001383192">
    <property type="component" value="Unassembled WGS sequence"/>
</dbReference>
<dbReference type="PRINTS" id="PR00420">
    <property type="entry name" value="RNGMNOXGNASE"/>
</dbReference>
<keyword evidence="8" id="KW-1185">Reference proteome</keyword>
<evidence type="ECO:0000313" key="7">
    <source>
        <dbReference type="EMBL" id="KAK7029612.1"/>
    </source>
</evidence>
<dbReference type="PANTHER" id="PTHR13789:SF309">
    <property type="entry name" value="PUTATIVE (AFU_ORTHOLOGUE AFUA_6G14510)-RELATED"/>
    <property type="match status" value="1"/>
</dbReference>
<comment type="caution">
    <text evidence="7">The sequence shown here is derived from an EMBL/GenBank/DDBJ whole genome shotgun (WGS) entry which is preliminary data.</text>
</comment>
<dbReference type="SUPFAM" id="SSF51905">
    <property type="entry name" value="FAD/NAD(P)-binding domain"/>
    <property type="match status" value="1"/>
</dbReference>
<accession>A0AAW0BTU7</accession>
<dbReference type="Pfam" id="PF01494">
    <property type="entry name" value="FAD_binding_3"/>
    <property type="match status" value="1"/>
</dbReference>
<gene>
    <name evidence="7" type="ORF">VNI00_014489</name>
</gene>
<protein>
    <recommendedName>
        <fullName evidence="6">FAD-binding domain-containing protein</fullName>
    </recommendedName>
</protein>
<keyword evidence="4" id="KW-0560">Oxidoreductase</keyword>
<keyword evidence="2" id="KW-0285">Flavoprotein</keyword>
<organism evidence="7 8">
    <name type="scientific">Paramarasmius palmivorus</name>
    <dbReference type="NCBI Taxonomy" id="297713"/>
    <lineage>
        <taxon>Eukaryota</taxon>
        <taxon>Fungi</taxon>
        <taxon>Dikarya</taxon>
        <taxon>Basidiomycota</taxon>
        <taxon>Agaricomycotina</taxon>
        <taxon>Agaricomycetes</taxon>
        <taxon>Agaricomycetidae</taxon>
        <taxon>Agaricales</taxon>
        <taxon>Marasmiineae</taxon>
        <taxon>Marasmiaceae</taxon>
        <taxon>Paramarasmius</taxon>
    </lineage>
</organism>
<evidence type="ECO:0000256" key="1">
    <source>
        <dbReference type="ARBA" id="ARBA00007992"/>
    </source>
</evidence>
<dbReference type="InterPro" id="IPR036188">
    <property type="entry name" value="FAD/NAD-bd_sf"/>
</dbReference>
<evidence type="ECO:0000256" key="4">
    <source>
        <dbReference type="ARBA" id="ARBA00023002"/>
    </source>
</evidence>
<dbReference type="AlphaFoldDB" id="A0AAW0BTU7"/>
<keyword evidence="5" id="KW-0503">Monooxygenase</keyword>
<evidence type="ECO:0000259" key="6">
    <source>
        <dbReference type="Pfam" id="PF01494"/>
    </source>
</evidence>
<evidence type="ECO:0000256" key="5">
    <source>
        <dbReference type="ARBA" id="ARBA00023033"/>
    </source>
</evidence>
<proteinExistence type="inferred from homology"/>
<reference evidence="7 8" key="1">
    <citation type="submission" date="2024-01" db="EMBL/GenBank/DDBJ databases">
        <title>A draft genome for a cacao thread blight-causing isolate of Paramarasmius palmivorus.</title>
        <authorList>
            <person name="Baruah I.K."/>
            <person name="Bukari Y."/>
            <person name="Amoako-Attah I."/>
            <person name="Meinhardt L.W."/>
            <person name="Bailey B.A."/>
            <person name="Cohen S.P."/>
        </authorList>
    </citation>
    <scope>NUCLEOTIDE SEQUENCE [LARGE SCALE GENOMIC DNA]</scope>
    <source>
        <strain evidence="7 8">GH-12</strain>
    </source>
</reference>
<dbReference type="Gene3D" id="3.50.50.60">
    <property type="entry name" value="FAD/NAD(P)-binding domain"/>
    <property type="match status" value="1"/>
</dbReference>
<evidence type="ECO:0000256" key="3">
    <source>
        <dbReference type="ARBA" id="ARBA00022827"/>
    </source>
</evidence>
<dbReference type="GO" id="GO:0071949">
    <property type="term" value="F:FAD binding"/>
    <property type="evidence" value="ECO:0007669"/>
    <property type="project" value="InterPro"/>
</dbReference>
<feature type="domain" description="FAD-binding" evidence="6">
    <location>
        <begin position="13"/>
        <end position="363"/>
    </location>
</feature>
<sequence length="479" mass="54147">MTALDDDARLHFIVIGAGHAGLACALGLKRSGHRVTVLEASTRSSELEAEGYRLPPNLLKILEEWDLGKAVRTHSTKCDSIHVSRLDSGEYLGGYRWDDELLRDAGGETVFIQDADLHKILLEATISHDVDLRTNVQVIDINPEVPSITVTAKSTTTTLHADVIIGTDASLLDGISSCEMSQFSLATTQEETGIEIIGTVVPRHLAASDLGLHRLCASNSADMFIWVGDECSVLTYPKGNRQPDIMMQTYIFSDQSPSSVSRVSEKRLTKFEPRLQRLSTYSKSTIKSRRVILRHILDEWVQGKMLIIGDWAHPLPPGSLQSLALSIEDAQLLISLFSYITHRSQIATFLHAFQNIRKPRCEEIHTKEYGIIYYMSLPPGEQREYRDQALRARRDAGLFTIGGDPTQDWRHRDTVEEKEVRDVFGYDAREEAERWWLEWGMFDDIEDEEDSPSNKEKYAITVRVEKSITQSASNFWFLH</sequence>
<dbReference type="EMBL" id="JAYKXP010000081">
    <property type="protein sequence ID" value="KAK7029612.1"/>
    <property type="molecule type" value="Genomic_DNA"/>
</dbReference>
<dbReference type="InterPro" id="IPR002938">
    <property type="entry name" value="FAD-bd"/>
</dbReference>
<comment type="similarity">
    <text evidence="1">Belongs to the paxM FAD-dependent monooxygenase family.</text>
</comment>
<evidence type="ECO:0000256" key="2">
    <source>
        <dbReference type="ARBA" id="ARBA00022630"/>
    </source>
</evidence>
<dbReference type="InterPro" id="IPR050493">
    <property type="entry name" value="FAD-dep_Monooxygenase_BioMet"/>
</dbReference>
<evidence type="ECO:0000313" key="8">
    <source>
        <dbReference type="Proteomes" id="UP001383192"/>
    </source>
</evidence>
<dbReference type="GO" id="GO:0004497">
    <property type="term" value="F:monooxygenase activity"/>
    <property type="evidence" value="ECO:0007669"/>
    <property type="project" value="UniProtKB-KW"/>
</dbReference>
<dbReference type="PANTHER" id="PTHR13789">
    <property type="entry name" value="MONOOXYGENASE"/>
    <property type="match status" value="1"/>
</dbReference>